<evidence type="ECO:0000313" key="4">
    <source>
        <dbReference type="Proteomes" id="UP001064971"/>
    </source>
</evidence>
<name>A0ABN6RI69_9DEIO</name>
<dbReference type="EMBL" id="AP026560">
    <property type="protein sequence ID" value="BDP41396.1"/>
    <property type="molecule type" value="Genomic_DNA"/>
</dbReference>
<dbReference type="Pfam" id="PF01230">
    <property type="entry name" value="HIT"/>
    <property type="match status" value="1"/>
</dbReference>
<dbReference type="SUPFAM" id="SSF54197">
    <property type="entry name" value="HIT-like"/>
    <property type="match status" value="1"/>
</dbReference>
<dbReference type="Gene3D" id="3.30.428.10">
    <property type="entry name" value="HIT-like"/>
    <property type="match status" value="1"/>
</dbReference>
<dbReference type="InterPro" id="IPR011146">
    <property type="entry name" value="HIT-like"/>
</dbReference>
<feature type="domain" description="HIT" evidence="2">
    <location>
        <begin position="16"/>
        <end position="130"/>
    </location>
</feature>
<feature type="short sequence motif" description="Histidine triad motif" evidence="1">
    <location>
        <begin position="115"/>
        <end position="119"/>
    </location>
</feature>
<dbReference type="InterPro" id="IPR036265">
    <property type="entry name" value="HIT-like_sf"/>
</dbReference>
<evidence type="ECO:0000256" key="1">
    <source>
        <dbReference type="PROSITE-ProRule" id="PRU00464"/>
    </source>
</evidence>
<evidence type="ECO:0000313" key="3">
    <source>
        <dbReference type="EMBL" id="BDP41396.1"/>
    </source>
</evidence>
<gene>
    <name evidence="3" type="ORF">DAETH_13650</name>
</gene>
<evidence type="ECO:0000259" key="2">
    <source>
        <dbReference type="PROSITE" id="PS51084"/>
    </source>
</evidence>
<accession>A0ABN6RI69</accession>
<dbReference type="Proteomes" id="UP001064971">
    <property type="component" value="Chromosome"/>
</dbReference>
<dbReference type="PANTHER" id="PTHR46648">
    <property type="entry name" value="HIT FAMILY PROTEIN 1"/>
    <property type="match status" value="1"/>
</dbReference>
<proteinExistence type="predicted"/>
<organism evidence="3 4">
    <name type="scientific">Deinococcus aetherius</name>
    <dbReference type="NCBI Taxonomy" id="200252"/>
    <lineage>
        <taxon>Bacteria</taxon>
        <taxon>Thermotogati</taxon>
        <taxon>Deinococcota</taxon>
        <taxon>Deinococci</taxon>
        <taxon>Deinococcales</taxon>
        <taxon>Deinococcaceae</taxon>
        <taxon>Deinococcus</taxon>
    </lineage>
</organism>
<protein>
    <recommendedName>
        <fullName evidence="2">HIT domain-containing protein</fullName>
    </recommendedName>
</protein>
<dbReference type="PROSITE" id="PS51084">
    <property type="entry name" value="HIT_2"/>
    <property type="match status" value="1"/>
</dbReference>
<dbReference type="InterPro" id="IPR001310">
    <property type="entry name" value="Histidine_triad_HIT"/>
</dbReference>
<dbReference type="RefSeq" id="WP_264777165.1">
    <property type="nucleotide sequence ID" value="NZ_AP026560.1"/>
</dbReference>
<sequence>MVKATYHHAPEGYFCPFCEVVRGGRRARTQPEDIVFQTGKVTAFVAAGWWPNNPGHVLVAPNAHFENIYELPDEYSAAIYAVARRIALALKSAYGCHGTSTRQHNEPGGGQDVWHYHLHVFPRYEGDSLYALTDRRRTTSPEERVPYARRLRAALQAQVEPRGT</sequence>
<dbReference type="PANTHER" id="PTHR46648:SF1">
    <property type="entry name" value="ADENOSINE 5'-MONOPHOSPHORAMIDASE HNT1"/>
    <property type="match status" value="1"/>
</dbReference>
<keyword evidence="4" id="KW-1185">Reference proteome</keyword>
<reference evidence="3" key="1">
    <citation type="submission" date="2022-07" db="EMBL/GenBank/DDBJ databases">
        <title>Complete Genome Sequence of the Radioresistant Bacterium Deinococcus aetherius ST0316, Isolated from the Air Dust collected in Lower Stratosphere above Japan.</title>
        <authorList>
            <person name="Satoh K."/>
            <person name="Hagiwara K."/>
            <person name="Katsumata K."/>
            <person name="Kubo A."/>
            <person name="Yokobori S."/>
            <person name="Yamagishi A."/>
            <person name="Oono Y."/>
            <person name="Narumi I."/>
        </authorList>
    </citation>
    <scope>NUCLEOTIDE SEQUENCE</scope>
    <source>
        <strain evidence="3">ST0316</strain>
    </source>
</reference>